<dbReference type="AlphaFoldDB" id="G2XWB2"/>
<accession>G2XWB2</accession>
<evidence type="ECO:0000313" key="8">
    <source>
        <dbReference type="EMBL" id="CCD44782.1"/>
    </source>
</evidence>
<dbReference type="PANTHER" id="PTHR33048:SF47">
    <property type="entry name" value="INTEGRAL MEMBRANE PROTEIN-RELATED"/>
    <property type="match status" value="1"/>
</dbReference>
<gene>
    <name evidence="8" type="ORF">BofuT4_P056830.1</name>
</gene>
<dbReference type="InterPro" id="IPR052337">
    <property type="entry name" value="SAT4-like"/>
</dbReference>
<name>G2XWB2_BOTF4</name>
<sequence>MTIATFIVNFAECKPFAANWDASIPSVCIDRNAFYIWTSIPNIVTDLAILALPIPVVWNLHASKRTKILLTITFAVGSLFFGSNSFTDSTWTSVEHMTWTQVEPGVYLISACLPTWRPLIERILPRIINPSKASGLGSNKKQSRGNDGIPLQAQRSSHGFQRLDESSRKKFPHPNDITVTVDYSVIDHAKENEEVIISHDSRMV</sequence>
<dbReference type="Proteomes" id="UP000008177">
    <property type="component" value="Unplaced contigs"/>
</dbReference>
<keyword evidence="3" id="KW-1133">Transmembrane helix</keyword>
<dbReference type="EMBL" id="FQ790271">
    <property type="protein sequence ID" value="CCD44782.1"/>
    <property type="molecule type" value="Genomic_DNA"/>
</dbReference>
<dbReference type="HOGENOM" id="CLU_1343059_0_0_1"/>
<feature type="domain" description="Rhodopsin" evidence="7">
    <location>
        <begin position="2"/>
        <end position="122"/>
    </location>
</feature>
<proteinExistence type="inferred from homology"/>
<evidence type="ECO:0000256" key="1">
    <source>
        <dbReference type="ARBA" id="ARBA00004141"/>
    </source>
</evidence>
<keyword evidence="4" id="KW-0472">Membrane</keyword>
<protein>
    <recommendedName>
        <fullName evidence="7">Rhodopsin domain-containing protein</fullName>
    </recommendedName>
</protein>
<evidence type="ECO:0000256" key="5">
    <source>
        <dbReference type="ARBA" id="ARBA00038359"/>
    </source>
</evidence>
<evidence type="ECO:0000256" key="4">
    <source>
        <dbReference type="ARBA" id="ARBA00023136"/>
    </source>
</evidence>
<reference evidence="9" key="1">
    <citation type="journal article" date="2011" name="PLoS Genet.">
        <title>Genomic analysis of the necrotrophic fungal pathogens Sclerotinia sclerotiorum and Botrytis cinerea.</title>
        <authorList>
            <person name="Amselem J."/>
            <person name="Cuomo C.A."/>
            <person name="van Kan J.A."/>
            <person name="Viaud M."/>
            <person name="Benito E.P."/>
            <person name="Couloux A."/>
            <person name="Coutinho P.M."/>
            <person name="de Vries R.P."/>
            <person name="Dyer P.S."/>
            <person name="Fillinger S."/>
            <person name="Fournier E."/>
            <person name="Gout L."/>
            <person name="Hahn M."/>
            <person name="Kohn L."/>
            <person name="Lapalu N."/>
            <person name="Plummer K.M."/>
            <person name="Pradier J.M."/>
            <person name="Quevillon E."/>
            <person name="Sharon A."/>
            <person name="Simon A."/>
            <person name="ten Have A."/>
            <person name="Tudzynski B."/>
            <person name="Tudzynski P."/>
            <person name="Wincker P."/>
            <person name="Andrew M."/>
            <person name="Anthouard V."/>
            <person name="Beever R.E."/>
            <person name="Beffa R."/>
            <person name="Benoit I."/>
            <person name="Bouzid O."/>
            <person name="Brault B."/>
            <person name="Chen Z."/>
            <person name="Choquer M."/>
            <person name="Collemare J."/>
            <person name="Cotton P."/>
            <person name="Danchin E.G."/>
            <person name="Da Silva C."/>
            <person name="Gautier A."/>
            <person name="Giraud C."/>
            <person name="Giraud T."/>
            <person name="Gonzalez C."/>
            <person name="Grossetete S."/>
            <person name="Guldener U."/>
            <person name="Henrissat B."/>
            <person name="Howlett B.J."/>
            <person name="Kodira C."/>
            <person name="Kretschmer M."/>
            <person name="Lappartient A."/>
            <person name="Leroch M."/>
            <person name="Levis C."/>
            <person name="Mauceli E."/>
            <person name="Neuveglise C."/>
            <person name="Oeser B."/>
            <person name="Pearson M."/>
            <person name="Poulain J."/>
            <person name="Poussereau N."/>
            <person name="Quesneville H."/>
            <person name="Rascle C."/>
            <person name="Schumacher J."/>
            <person name="Segurens B."/>
            <person name="Sexton A."/>
            <person name="Silva E."/>
            <person name="Sirven C."/>
            <person name="Soanes D.M."/>
            <person name="Talbot N.J."/>
            <person name="Templeton M."/>
            <person name="Yandava C."/>
            <person name="Yarden O."/>
            <person name="Zeng Q."/>
            <person name="Rollins J.A."/>
            <person name="Lebrun M.H."/>
            <person name="Dickman M."/>
        </authorList>
    </citation>
    <scope>NUCLEOTIDE SEQUENCE [LARGE SCALE GENOMIC DNA]</scope>
    <source>
        <strain evidence="9">T4</strain>
    </source>
</reference>
<dbReference type="OrthoDB" id="5329176at2759"/>
<keyword evidence="2" id="KW-0812">Transmembrane</keyword>
<feature type="region of interest" description="Disordered" evidence="6">
    <location>
        <begin position="134"/>
        <end position="173"/>
    </location>
</feature>
<dbReference type="InterPro" id="IPR049326">
    <property type="entry name" value="Rhodopsin_dom_fungi"/>
</dbReference>
<organism evidence="8 9">
    <name type="scientific">Botryotinia fuckeliana (strain T4)</name>
    <name type="common">Noble rot fungus</name>
    <name type="synonym">Botrytis cinerea</name>
    <dbReference type="NCBI Taxonomy" id="999810"/>
    <lineage>
        <taxon>Eukaryota</taxon>
        <taxon>Fungi</taxon>
        <taxon>Dikarya</taxon>
        <taxon>Ascomycota</taxon>
        <taxon>Pezizomycotina</taxon>
        <taxon>Leotiomycetes</taxon>
        <taxon>Helotiales</taxon>
        <taxon>Sclerotiniaceae</taxon>
        <taxon>Botrytis</taxon>
    </lineage>
</organism>
<dbReference type="InParanoid" id="G2XWB2"/>
<evidence type="ECO:0000256" key="3">
    <source>
        <dbReference type="ARBA" id="ARBA00022989"/>
    </source>
</evidence>
<dbReference type="STRING" id="999810.G2XWB2"/>
<dbReference type="GO" id="GO:0016020">
    <property type="term" value="C:membrane"/>
    <property type="evidence" value="ECO:0007669"/>
    <property type="project" value="UniProtKB-SubCell"/>
</dbReference>
<dbReference type="Pfam" id="PF20684">
    <property type="entry name" value="Fung_rhodopsin"/>
    <property type="match status" value="1"/>
</dbReference>
<dbReference type="PANTHER" id="PTHR33048">
    <property type="entry name" value="PTH11-LIKE INTEGRAL MEMBRANE PROTEIN (AFU_ORTHOLOGUE AFUA_5G11245)"/>
    <property type="match status" value="1"/>
</dbReference>
<comment type="similarity">
    <text evidence="5">Belongs to the SAT4 family.</text>
</comment>
<evidence type="ECO:0000313" key="9">
    <source>
        <dbReference type="Proteomes" id="UP000008177"/>
    </source>
</evidence>
<evidence type="ECO:0000256" key="2">
    <source>
        <dbReference type="ARBA" id="ARBA00022692"/>
    </source>
</evidence>
<evidence type="ECO:0000256" key="6">
    <source>
        <dbReference type="SAM" id="MobiDB-lite"/>
    </source>
</evidence>
<comment type="subcellular location">
    <subcellularLocation>
        <location evidence="1">Membrane</location>
        <topology evidence="1">Multi-pass membrane protein</topology>
    </subcellularLocation>
</comment>
<evidence type="ECO:0000259" key="7">
    <source>
        <dbReference type="Pfam" id="PF20684"/>
    </source>
</evidence>